<evidence type="ECO:0000256" key="4">
    <source>
        <dbReference type="ARBA" id="ARBA00022692"/>
    </source>
</evidence>
<dbReference type="PANTHER" id="PTHR43269:SF2">
    <property type="entry name" value="SODIUM_PROTON ANTIPORTER 1-RELATED"/>
    <property type="match status" value="1"/>
</dbReference>
<dbReference type="InterPro" id="IPR045016">
    <property type="entry name" value="NhaD-like"/>
</dbReference>
<keyword evidence="5 11" id="KW-1133">Transmembrane helix</keyword>
<feature type="transmembrane region" description="Helical" evidence="11">
    <location>
        <begin position="496"/>
        <end position="514"/>
    </location>
</feature>
<feature type="transmembrane region" description="Helical" evidence="11">
    <location>
        <begin position="252"/>
        <end position="277"/>
    </location>
</feature>
<name>F0F5G7_9BACT</name>
<dbReference type="HOGENOM" id="CLU_029697_1_0_10"/>
<feature type="transmembrane region" description="Helical" evidence="11">
    <location>
        <begin position="334"/>
        <end position="352"/>
    </location>
</feature>
<dbReference type="Proteomes" id="UP000005697">
    <property type="component" value="Unassembled WGS sequence"/>
</dbReference>
<feature type="domain" description="Citrate transporter-like" evidence="12">
    <location>
        <begin position="78"/>
        <end position="446"/>
    </location>
</feature>
<evidence type="ECO:0000256" key="11">
    <source>
        <dbReference type="SAM" id="Phobius"/>
    </source>
</evidence>
<dbReference type="NCBIfam" id="NF038006">
    <property type="entry name" value="NhaD_1"/>
    <property type="match status" value="1"/>
</dbReference>
<evidence type="ECO:0000256" key="8">
    <source>
        <dbReference type="ARBA" id="ARBA00023136"/>
    </source>
</evidence>
<comment type="subcellular location">
    <subcellularLocation>
        <location evidence="1">Membrane</location>
        <topology evidence="1">Multi-pass membrane protein</topology>
    </subcellularLocation>
</comment>
<evidence type="ECO:0000256" key="9">
    <source>
        <dbReference type="ARBA" id="ARBA00023201"/>
    </source>
</evidence>
<keyword evidence="7" id="KW-0406">Ion transport</keyword>
<keyword evidence="8 11" id="KW-0472">Membrane</keyword>
<evidence type="ECO:0000256" key="6">
    <source>
        <dbReference type="ARBA" id="ARBA00023053"/>
    </source>
</evidence>
<evidence type="ECO:0000256" key="2">
    <source>
        <dbReference type="ARBA" id="ARBA00022448"/>
    </source>
</evidence>
<keyword evidence="9" id="KW-0739">Sodium transport</keyword>
<evidence type="ECO:0000313" key="13">
    <source>
        <dbReference type="EMBL" id="EGC20586.1"/>
    </source>
</evidence>
<feature type="transmembrane region" description="Helical" evidence="11">
    <location>
        <begin position="372"/>
        <end position="392"/>
    </location>
</feature>
<evidence type="ECO:0000313" key="14">
    <source>
        <dbReference type="Proteomes" id="UP000005697"/>
    </source>
</evidence>
<dbReference type="AlphaFoldDB" id="F0F5G7"/>
<dbReference type="eggNOG" id="COG1055">
    <property type="taxonomic scope" value="Bacteria"/>
</dbReference>
<dbReference type="PANTHER" id="PTHR43269">
    <property type="entry name" value="SODIUM/PROTON ANTIPORTER 1-RELATED"/>
    <property type="match status" value="1"/>
</dbReference>
<keyword evidence="6" id="KW-0915">Sodium</keyword>
<dbReference type="InterPro" id="IPR004680">
    <property type="entry name" value="Cit_transptr-like_dom"/>
</dbReference>
<keyword evidence="14" id="KW-1185">Reference proteome</keyword>
<feature type="transmembrane region" description="Helical" evidence="11">
    <location>
        <begin position="21"/>
        <end position="40"/>
    </location>
</feature>
<dbReference type="GO" id="GO:0015297">
    <property type="term" value="F:antiporter activity"/>
    <property type="evidence" value="ECO:0007669"/>
    <property type="project" value="UniProtKB-KW"/>
</dbReference>
<feature type="transmembrane region" description="Helical" evidence="11">
    <location>
        <begin position="92"/>
        <end position="108"/>
    </location>
</feature>
<dbReference type="EMBL" id="AEWX01000013">
    <property type="protein sequence ID" value="EGC20586.1"/>
    <property type="molecule type" value="Genomic_DNA"/>
</dbReference>
<comment type="similarity">
    <text evidence="10">Belongs to the NhaD Na(+)/H(+) (TC 2.A.62) antiporter family.</text>
</comment>
<organism evidence="13 14">
    <name type="scientific">Prevotella multiformis DSM 16608</name>
    <dbReference type="NCBI Taxonomy" id="888743"/>
    <lineage>
        <taxon>Bacteria</taxon>
        <taxon>Pseudomonadati</taxon>
        <taxon>Bacteroidota</taxon>
        <taxon>Bacteroidia</taxon>
        <taxon>Bacteroidales</taxon>
        <taxon>Prevotellaceae</taxon>
        <taxon>Prevotella</taxon>
    </lineage>
</organism>
<dbReference type="STRING" id="888743.HMPREF9141_0833"/>
<gene>
    <name evidence="13" type="primary">nhaD</name>
    <name evidence="13" type="ORF">HMPREF9141_0833</name>
</gene>
<keyword evidence="3" id="KW-0050">Antiport</keyword>
<keyword evidence="2" id="KW-0813">Transport</keyword>
<proteinExistence type="inferred from homology"/>
<keyword evidence="4 11" id="KW-0812">Transmembrane</keyword>
<evidence type="ECO:0000259" key="12">
    <source>
        <dbReference type="Pfam" id="PF03600"/>
    </source>
</evidence>
<evidence type="ECO:0000256" key="1">
    <source>
        <dbReference type="ARBA" id="ARBA00004141"/>
    </source>
</evidence>
<evidence type="ECO:0000256" key="7">
    <source>
        <dbReference type="ARBA" id="ARBA00023065"/>
    </source>
</evidence>
<evidence type="ECO:0000256" key="5">
    <source>
        <dbReference type="ARBA" id="ARBA00022989"/>
    </source>
</evidence>
<dbReference type="Pfam" id="PF03600">
    <property type="entry name" value="CitMHS"/>
    <property type="match status" value="1"/>
</dbReference>
<feature type="transmembrane region" description="Helical" evidence="11">
    <location>
        <begin position="181"/>
        <end position="208"/>
    </location>
</feature>
<feature type="transmembrane region" description="Helical" evidence="11">
    <location>
        <begin position="310"/>
        <end position="328"/>
    </location>
</feature>
<feature type="transmembrane region" description="Helical" evidence="11">
    <location>
        <begin position="60"/>
        <end position="80"/>
    </location>
</feature>
<protein>
    <submittedName>
        <fullName evidence="13">Citrate transporter</fullName>
    </submittedName>
</protein>
<evidence type="ECO:0000256" key="3">
    <source>
        <dbReference type="ARBA" id="ARBA00022449"/>
    </source>
</evidence>
<accession>F0F5G7</accession>
<comment type="caution">
    <text evidence="13">The sequence shown here is derived from an EMBL/GenBank/DDBJ whole genome shotgun (WGS) entry which is preliminary data.</text>
</comment>
<feature type="transmembrane region" description="Helical" evidence="11">
    <location>
        <begin position="220"/>
        <end position="240"/>
    </location>
</feature>
<dbReference type="GO" id="GO:0006814">
    <property type="term" value="P:sodium ion transport"/>
    <property type="evidence" value="ECO:0007669"/>
    <property type="project" value="UniProtKB-KW"/>
</dbReference>
<reference evidence="13 14" key="1">
    <citation type="submission" date="2011-01" db="EMBL/GenBank/DDBJ databases">
        <authorList>
            <person name="Muzny D."/>
            <person name="Qin X."/>
            <person name="Deng J."/>
            <person name="Jiang H."/>
            <person name="Liu Y."/>
            <person name="Qu J."/>
            <person name="Song X.-Z."/>
            <person name="Zhang L."/>
            <person name="Thornton R."/>
            <person name="Coyle M."/>
            <person name="Francisco L."/>
            <person name="Jackson L."/>
            <person name="Javaid M."/>
            <person name="Korchina V."/>
            <person name="Kovar C."/>
            <person name="Mata R."/>
            <person name="Mathew T."/>
            <person name="Ngo R."/>
            <person name="Nguyen L."/>
            <person name="Nguyen N."/>
            <person name="Okwuonu G."/>
            <person name="Ongeri F."/>
            <person name="Pham C."/>
            <person name="Simmons D."/>
            <person name="Wilczek-Boney K."/>
            <person name="Hale W."/>
            <person name="Jakkamsetti A."/>
            <person name="Pham P."/>
            <person name="Ruth R."/>
            <person name="San Lucas F."/>
            <person name="Warren J."/>
            <person name="Zhang J."/>
            <person name="Zhao Z."/>
            <person name="Zhou C."/>
            <person name="Zhu D."/>
            <person name="Lee S."/>
            <person name="Bess C."/>
            <person name="Blankenburg K."/>
            <person name="Forbes L."/>
            <person name="Fu Q."/>
            <person name="Gubbala S."/>
            <person name="Hirani K."/>
            <person name="Jayaseelan J.C."/>
            <person name="Lara F."/>
            <person name="Munidasa M."/>
            <person name="Palculict T."/>
            <person name="Patil S."/>
            <person name="Pu L.-L."/>
            <person name="Saada N."/>
            <person name="Tang L."/>
            <person name="Weissenberger G."/>
            <person name="Zhu Y."/>
            <person name="Hemphill L."/>
            <person name="Shang Y."/>
            <person name="Youmans B."/>
            <person name="Ayvaz T."/>
            <person name="Ross M."/>
            <person name="Santibanez J."/>
            <person name="Aqrawi P."/>
            <person name="Gross S."/>
            <person name="Joshi V."/>
            <person name="Fowler G."/>
            <person name="Nazareth L."/>
            <person name="Reid J."/>
            <person name="Worley K."/>
            <person name="Petrosino J."/>
            <person name="Highlander S."/>
            <person name="Gibbs R."/>
        </authorList>
    </citation>
    <scope>NUCLEOTIDE SEQUENCE [LARGE SCALE GENOMIC DNA]</scope>
    <source>
        <strain evidence="13 14">DSM 16608</strain>
    </source>
</reference>
<feature type="transmembrane region" description="Helical" evidence="11">
    <location>
        <begin position="459"/>
        <end position="484"/>
    </location>
</feature>
<dbReference type="GO" id="GO:0016020">
    <property type="term" value="C:membrane"/>
    <property type="evidence" value="ECO:0007669"/>
    <property type="project" value="UniProtKB-SubCell"/>
</dbReference>
<sequence>MGDDRRDGRCWGMPASFLLPLQIYYILLDVAAFCPINLHSLRPNSFLLLNFVPWIQSKQYQSMSTLTIAIIVVFILGYALIAMESLTKVNKAAIALLMFVFCWTLYMFDPAPFVQLMHPDFKGAGEQVVSFVNALITEHLGDTATTLFFLMGAMTIVEIVDQNGGFNWVKNVMHSKSKRSLLWKIAFMTFFLSAILDNLTTSIVMIMILRKLVHERKDRIVYASLVIISANSGGAFSPIGDVTTIMLWNAGMITAGGVISEIFLPSLISMLVPALLLQTALKGNIEYDDLANDLTGDREMLEFTGMQRKAIFAVGVGGLCLVPLFHYLTDLPPFAGILFVLGILWTVTELFYRSIHRRRGDNVHFSKRVSNLLSRIDMSTILFFLGILMAVACLEEVGVLKELGGGLNATFSGNHYAVTGIIGVLSSIVDNVPLVAGSMGMYPVAATGDMAVDGIFWQLLAYCAGVGGSMLIVGSAAGVVVMGLEKITFGWYMKHISWIAFTGYIIGIISYWIIRSYIFTTPL</sequence>
<evidence type="ECO:0000256" key="10">
    <source>
        <dbReference type="ARBA" id="ARBA00025753"/>
    </source>
</evidence>